<protein>
    <submittedName>
        <fullName evidence="1">Uncharacterized protein</fullName>
    </submittedName>
</protein>
<keyword evidence="2" id="KW-1185">Reference proteome</keyword>
<evidence type="ECO:0000313" key="2">
    <source>
        <dbReference type="Proteomes" id="UP000826656"/>
    </source>
</evidence>
<gene>
    <name evidence="1" type="ORF">KY290_004967</name>
</gene>
<dbReference type="EMBL" id="JAIVGD010000002">
    <property type="protein sequence ID" value="KAH0778540.1"/>
    <property type="molecule type" value="Genomic_DNA"/>
</dbReference>
<name>A0ABQ7WCQ9_SOLTU</name>
<dbReference type="Proteomes" id="UP000826656">
    <property type="component" value="Unassembled WGS sequence"/>
</dbReference>
<evidence type="ECO:0000313" key="1">
    <source>
        <dbReference type="EMBL" id="KAH0778540.1"/>
    </source>
</evidence>
<accession>A0ABQ7WCQ9</accession>
<reference evidence="1 2" key="1">
    <citation type="journal article" date="2021" name="bioRxiv">
        <title>Chromosome-scale and haplotype-resolved genome assembly of a tetraploid potato cultivar.</title>
        <authorList>
            <person name="Sun H."/>
            <person name="Jiao W.-B."/>
            <person name="Krause K."/>
            <person name="Campoy J.A."/>
            <person name="Goel M."/>
            <person name="Folz-Donahue K."/>
            <person name="Kukat C."/>
            <person name="Huettel B."/>
            <person name="Schneeberger K."/>
        </authorList>
    </citation>
    <scope>NUCLEOTIDE SEQUENCE [LARGE SCALE GENOMIC DNA]</scope>
    <source>
        <strain evidence="1">SolTubOtavaFocal</strain>
        <tissue evidence="1">Leaves</tissue>
    </source>
</reference>
<comment type="caution">
    <text evidence="1">The sequence shown here is derived from an EMBL/GenBank/DDBJ whole genome shotgun (WGS) entry which is preliminary data.</text>
</comment>
<organism evidence="1 2">
    <name type="scientific">Solanum tuberosum</name>
    <name type="common">Potato</name>
    <dbReference type="NCBI Taxonomy" id="4113"/>
    <lineage>
        <taxon>Eukaryota</taxon>
        <taxon>Viridiplantae</taxon>
        <taxon>Streptophyta</taxon>
        <taxon>Embryophyta</taxon>
        <taxon>Tracheophyta</taxon>
        <taxon>Spermatophyta</taxon>
        <taxon>Magnoliopsida</taxon>
        <taxon>eudicotyledons</taxon>
        <taxon>Gunneridae</taxon>
        <taxon>Pentapetalae</taxon>
        <taxon>asterids</taxon>
        <taxon>lamiids</taxon>
        <taxon>Solanales</taxon>
        <taxon>Solanaceae</taxon>
        <taxon>Solanoideae</taxon>
        <taxon>Solaneae</taxon>
        <taxon>Solanum</taxon>
    </lineage>
</organism>
<proteinExistence type="predicted"/>
<sequence length="72" mass="7838">MRVDGLTDGCCRTQLQVCSCCSIDEDDGSFPSILTCEGEEVAYRGRLGVARAAILLLLRWAGSKGKLKEWVS</sequence>